<dbReference type="AlphaFoldDB" id="A0A7S4LLV3"/>
<proteinExistence type="predicted"/>
<gene>
    <name evidence="3" type="ORF">EGYM00163_LOCUS48930</name>
</gene>
<feature type="compositionally biased region" description="Polar residues" evidence="1">
    <location>
        <begin position="243"/>
        <end position="264"/>
    </location>
</feature>
<dbReference type="PANTHER" id="PTHR31928">
    <property type="entry name" value="EXPRESSED PROTEIN"/>
    <property type="match status" value="1"/>
</dbReference>
<evidence type="ECO:0000259" key="2">
    <source>
        <dbReference type="Pfam" id="PF06075"/>
    </source>
</evidence>
<feature type="compositionally biased region" description="Polar residues" evidence="1">
    <location>
        <begin position="205"/>
        <end position="222"/>
    </location>
</feature>
<reference evidence="3" key="1">
    <citation type="submission" date="2021-01" db="EMBL/GenBank/DDBJ databases">
        <authorList>
            <person name="Corre E."/>
            <person name="Pelletier E."/>
            <person name="Niang G."/>
            <person name="Scheremetjew M."/>
            <person name="Finn R."/>
            <person name="Kale V."/>
            <person name="Holt S."/>
            <person name="Cochrane G."/>
            <person name="Meng A."/>
            <person name="Brown T."/>
            <person name="Cohen L."/>
        </authorList>
    </citation>
    <scope>NUCLEOTIDE SEQUENCE</scope>
    <source>
        <strain evidence="3">CCMP1594</strain>
    </source>
</reference>
<feature type="domain" description="DUF936" evidence="2">
    <location>
        <begin position="26"/>
        <end position="118"/>
    </location>
</feature>
<evidence type="ECO:0000256" key="1">
    <source>
        <dbReference type="SAM" id="MobiDB-lite"/>
    </source>
</evidence>
<dbReference type="InterPro" id="IPR048297">
    <property type="entry name" value="DUF936_dom_pln"/>
</dbReference>
<sequence length="639" mass="70382">MADRAPIVDGIISSGMLQNFIEKDKAAACSSVRNCIFQVLNITNLKGAFFMQISDSINTIHVAVDAALNDLLADDRLKIGQLFLLFNVVTDCPCPRITHLEPLLNYRYEKLGEPEEIHNEEFAEYLGHHPVALRAGTGMEECREVDGPTSDTNFFAIDSKKNRWATPKREKPLARSPSRRKGSEHEGTWANAGAAATDHVRDRSPTCTVRANSINGGAQRQSAHIAGVSAQHQPGAESKPALETTSSRGVQPTPQEQRTPNATKTPFHHCRDGTSAQGVLDGGPSLAHRYPEPEMQLDANGGPKAHPKTTRSEPLYDTTNVTHSSSTVPPVRTVPKPGKQDPYRINTGVVREASTHQTDLFAPDSARVFCSEPPAGSRAVCKPERASKPEGSTSSLLDFVAMAHNHNRRRMAELERENAALQTLTSHLRQFRKLQEECATSNPLATTDHFLCFYKNYVAECARLQYPWAVLRMQNRAVDTLLDKYLQSPSACSPLVQRIASRVTTTPTPYSKQPKPRTPTAQPRPPKAAVEPPGPEAFLCAEASSSAVRSVADAYASLDVQAEGWCTGFVRSRFGDAAALGHAYQHMRQQTGEHDPQKVLVLLRRLQQWALAKRAKDHILQLVEHLDHLAMGFKDKYKG</sequence>
<dbReference type="Pfam" id="PF06075">
    <property type="entry name" value="DUF936"/>
    <property type="match status" value="1"/>
</dbReference>
<protein>
    <recommendedName>
        <fullName evidence="2">DUF936 domain-containing protein</fullName>
    </recommendedName>
</protein>
<accession>A0A7S4LLV3</accession>
<dbReference type="InterPro" id="IPR010341">
    <property type="entry name" value="DUF936_pln"/>
</dbReference>
<feature type="region of interest" description="Disordered" evidence="1">
    <location>
        <begin position="503"/>
        <end position="532"/>
    </location>
</feature>
<feature type="region of interest" description="Disordered" evidence="1">
    <location>
        <begin position="165"/>
        <end position="344"/>
    </location>
</feature>
<evidence type="ECO:0000313" key="3">
    <source>
        <dbReference type="EMBL" id="CAE0837558.1"/>
    </source>
</evidence>
<dbReference type="PANTHER" id="PTHR31928:SF4">
    <property type="entry name" value="OS08G0541500 PROTEIN"/>
    <property type="match status" value="1"/>
</dbReference>
<organism evidence="3">
    <name type="scientific">Eutreptiella gymnastica</name>
    <dbReference type="NCBI Taxonomy" id="73025"/>
    <lineage>
        <taxon>Eukaryota</taxon>
        <taxon>Discoba</taxon>
        <taxon>Euglenozoa</taxon>
        <taxon>Euglenida</taxon>
        <taxon>Spirocuta</taxon>
        <taxon>Euglenophyceae</taxon>
        <taxon>Eutreptiales</taxon>
        <taxon>Eutreptiaceae</taxon>
        <taxon>Eutreptiella</taxon>
    </lineage>
</organism>
<feature type="compositionally biased region" description="Polar residues" evidence="1">
    <location>
        <begin position="317"/>
        <end position="328"/>
    </location>
</feature>
<dbReference type="EMBL" id="HBJA01142087">
    <property type="protein sequence ID" value="CAE0837558.1"/>
    <property type="molecule type" value="Transcribed_RNA"/>
</dbReference>
<name>A0A7S4LLV3_9EUGL</name>